<dbReference type="InterPro" id="IPR029151">
    <property type="entry name" value="Sensor-like_sf"/>
</dbReference>
<evidence type="ECO:0000313" key="15">
    <source>
        <dbReference type="Proteomes" id="UP000680679"/>
    </source>
</evidence>
<dbReference type="Gene3D" id="1.10.287.950">
    <property type="entry name" value="Methyl-accepting chemotaxis protein"/>
    <property type="match status" value="1"/>
</dbReference>
<dbReference type="InterPro" id="IPR004089">
    <property type="entry name" value="MCPsignal_dom"/>
</dbReference>
<accession>A0ABN6G8Z7</accession>
<comment type="similarity">
    <text evidence="8">Belongs to the methyl-accepting chemotaxis (MCP) protein family.</text>
</comment>
<sequence>MWKNLTIRARLAVTAIPGILLIGTALVLIAYLTASSMAETLVHQTLLTKADGDLRASKLYLERDFGQLSLQGGRLIDAQGRSVEGNTEMPDVISRDLSLVFSLFARDGTDFVRVATSVRDADGRRQLGTRLGASAAAHDPLLRGERYVGESDVLGEPHLTAYEPVFDAAGQVIGTFGLGIPKTRAKAIVAEGMTEMLLGMGVALLAVVAVGILGVLGISGMITGPILQVTARLREIAEGEGDLRQRLTAEGRNELADLARTFNLFVERIHEMVKESAGVSTHLAAAAEELSLTSNETSEQVRHQLSETDQVATAIHEMTATVEEVARHAAEAARAAQETDREAEAGSRVVEQAIAAIEALANEVETAGQVITRLSDDSREIGAVLDVIRGVAAQTNLLALNAAIEAARAGEQGRGFAVVADEVRTLASRTQDSIQDIQGKIERVQSGSSGAVDVMDQGRARAGEGVAQARQAGDSLRAIAAAIARINDMNTQIASAAEEQSAVAEEINRNIQSMSQSVGQISDGAMQAAAASGELARLAANLQESSGRFKI</sequence>
<dbReference type="RefSeq" id="WP_213380140.1">
    <property type="nucleotide sequence ID" value="NZ_AP024563.1"/>
</dbReference>
<feature type="transmembrane region" description="Helical" evidence="10">
    <location>
        <begin position="196"/>
        <end position="222"/>
    </location>
</feature>
<evidence type="ECO:0000313" key="14">
    <source>
        <dbReference type="EMBL" id="BCU05823.1"/>
    </source>
</evidence>
<dbReference type="SMART" id="SM00283">
    <property type="entry name" value="MA"/>
    <property type="match status" value="1"/>
</dbReference>
<organism evidence="14 15">
    <name type="scientific">Allochromatium tepidum</name>
    <dbReference type="NCBI Taxonomy" id="553982"/>
    <lineage>
        <taxon>Bacteria</taxon>
        <taxon>Pseudomonadati</taxon>
        <taxon>Pseudomonadota</taxon>
        <taxon>Gammaproteobacteria</taxon>
        <taxon>Chromatiales</taxon>
        <taxon>Chromatiaceae</taxon>
        <taxon>Allochromatium</taxon>
    </lineage>
</organism>
<keyword evidence="15" id="KW-1185">Reference proteome</keyword>
<dbReference type="Proteomes" id="UP000680679">
    <property type="component" value="Chromosome"/>
</dbReference>
<gene>
    <name evidence="14" type="ORF">Atep_05000</name>
</gene>
<evidence type="ECO:0000256" key="3">
    <source>
        <dbReference type="ARBA" id="ARBA00022519"/>
    </source>
</evidence>
<keyword evidence="4 10" id="KW-0812">Transmembrane</keyword>
<dbReference type="PROSITE" id="PS50192">
    <property type="entry name" value="T_SNARE"/>
    <property type="match status" value="1"/>
</dbReference>
<keyword evidence="6 10" id="KW-0472">Membrane</keyword>
<proteinExistence type="inferred from homology"/>
<comment type="subcellular location">
    <subcellularLocation>
        <location evidence="1">Cell inner membrane</location>
        <topology evidence="1">Multi-pass membrane protein</topology>
    </subcellularLocation>
</comment>
<dbReference type="InterPro" id="IPR004090">
    <property type="entry name" value="Chemotax_Me-accpt_rcpt"/>
</dbReference>
<dbReference type="InterPro" id="IPR033463">
    <property type="entry name" value="sCache_3"/>
</dbReference>
<dbReference type="Pfam" id="PF00015">
    <property type="entry name" value="MCPsignal"/>
    <property type="match status" value="1"/>
</dbReference>
<dbReference type="PANTHER" id="PTHR32089">
    <property type="entry name" value="METHYL-ACCEPTING CHEMOTAXIS PROTEIN MCPB"/>
    <property type="match status" value="1"/>
</dbReference>
<evidence type="ECO:0000259" key="11">
    <source>
        <dbReference type="PROSITE" id="PS50111"/>
    </source>
</evidence>
<evidence type="ECO:0000256" key="7">
    <source>
        <dbReference type="ARBA" id="ARBA00023224"/>
    </source>
</evidence>
<dbReference type="PANTHER" id="PTHR32089:SF112">
    <property type="entry name" value="LYSOZYME-LIKE PROTEIN-RELATED"/>
    <property type="match status" value="1"/>
</dbReference>
<keyword evidence="2" id="KW-1003">Cell membrane</keyword>
<keyword evidence="7 9" id="KW-0807">Transducer</keyword>
<feature type="transmembrane region" description="Helical" evidence="10">
    <location>
        <begin position="12"/>
        <end position="34"/>
    </location>
</feature>
<dbReference type="PROSITE" id="PS50885">
    <property type="entry name" value="HAMP"/>
    <property type="match status" value="1"/>
</dbReference>
<evidence type="ECO:0000256" key="4">
    <source>
        <dbReference type="ARBA" id="ARBA00022692"/>
    </source>
</evidence>
<dbReference type="PROSITE" id="PS50111">
    <property type="entry name" value="CHEMOTAXIS_TRANSDUC_2"/>
    <property type="match status" value="1"/>
</dbReference>
<dbReference type="Pfam" id="PF00672">
    <property type="entry name" value="HAMP"/>
    <property type="match status" value="1"/>
</dbReference>
<evidence type="ECO:0000256" key="9">
    <source>
        <dbReference type="PROSITE-ProRule" id="PRU00284"/>
    </source>
</evidence>
<evidence type="ECO:0000256" key="10">
    <source>
        <dbReference type="SAM" id="Phobius"/>
    </source>
</evidence>
<evidence type="ECO:0000256" key="6">
    <source>
        <dbReference type="ARBA" id="ARBA00023136"/>
    </source>
</evidence>
<dbReference type="SUPFAM" id="SSF103190">
    <property type="entry name" value="Sensory domain-like"/>
    <property type="match status" value="1"/>
</dbReference>
<evidence type="ECO:0000256" key="5">
    <source>
        <dbReference type="ARBA" id="ARBA00022989"/>
    </source>
</evidence>
<feature type="domain" description="Methyl-accepting transducer" evidence="11">
    <location>
        <begin position="279"/>
        <end position="515"/>
    </location>
</feature>
<dbReference type="Pfam" id="PF17202">
    <property type="entry name" value="sCache_3_3"/>
    <property type="match status" value="1"/>
</dbReference>
<name>A0ABN6G8Z7_9GAMM</name>
<dbReference type="InterPro" id="IPR003660">
    <property type="entry name" value="HAMP_dom"/>
</dbReference>
<dbReference type="CDD" id="cd11386">
    <property type="entry name" value="MCP_signal"/>
    <property type="match status" value="1"/>
</dbReference>
<evidence type="ECO:0000259" key="13">
    <source>
        <dbReference type="PROSITE" id="PS50885"/>
    </source>
</evidence>
<dbReference type="InterPro" id="IPR000727">
    <property type="entry name" value="T_SNARE_dom"/>
</dbReference>
<dbReference type="SMART" id="SM00304">
    <property type="entry name" value="HAMP"/>
    <property type="match status" value="1"/>
</dbReference>
<evidence type="ECO:0000259" key="12">
    <source>
        <dbReference type="PROSITE" id="PS50192"/>
    </source>
</evidence>
<keyword evidence="3" id="KW-0997">Cell inner membrane</keyword>
<evidence type="ECO:0000256" key="1">
    <source>
        <dbReference type="ARBA" id="ARBA00004429"/>
    </source>
</evidence>
<evidence type="ECO:0000256" key="2">
    <source>
        <dbReference type="ARBA" id="ARBA00022475"/>
    </source>
</evidence>
<feature type="domain" description="HAMP" evidence="13">
    <location>
        <begin position="220"/>
        <end position="274"/>
    </location>
</feature>
<dbReference type="EMBL" id="AP024563">
    <property type="protein sequence ID" value="BCU05823.1"/>
    <property type="molecule type" value="Genomic_DNA"/>
</dbReference>
<dbReference type="SUPFAM" id="SSF58104">
    <property type="entry name" value="Methyl-accepting chemotaxis protein (MCP) signaling domain"/>
    <property type="match status" value="1"/>
</dbReference>
<protein>
    <submittedName>
        <fullName evidence="14">Methyl-accepting chemotaxis protein</fullName>
    </submittedName>
</protein>
<dbReference type="PRINTS" id="PR00260">
    <property type="entry name" value="CHEMTRNSDUCR"/>
</dbReference>
<feature type="domain" description="T-SNARE coiled-coil homology" evidence="12">
    <location>
        <begin position="466"/>
        <end position="528"/>
    </location>
</feature>
<evidence type="ECO:0000256" key="8">
    <source>
        <dbReference type="ARBA" id="ARBA00029447"/>
    </source>
</evidence>
<keyword evidence="5 10" id="KW-1133">Transmembrane helix</keyword>
<reference evidence="14 15" key="1">
    <citation type="submission" date="2021-04" db="EMBL/GenBank/DDBJ databases">
        <title>Complete genome sequencing of Allochromatium tepidum strain NZ.</title>
        <authorList>
            <person name="Tsukatani Y."/>
            <person name="Mori H."/>
        </authorList>
    </citation>
    <scope>NUCLEOTIDE SEQUENCE [LARGE SCALE GENOMIC DNA]</scope>
    <source>
        <strain evidence="14 15">NZ</strain>
    </source>
</reference>
<dbReference type="CDD" id="cd06225">
    <property type="entry name" value="HAMP"/>
    <property type="match status" value="1"/>
</dbReference>